<evidence type="ECO:0000256" key="1">
    <source>
        <dbReference type="SAM" id="MobiDB-lite"/>
    </source>
</evidence>
<accession>A0A8J7DZD9</accession>
<dbReference type="AlphaFoldDB" id="A0A8J7DZD9"/>
<feature type="compositionally biased region" description="Polar residues" evidence="1">
    <location>
        <begin position="61"/>
        <end position="77"/>
    </location>
</feature>
<reference evidence="2" key="1">
    <citation type="submission" date="2020-10" db="EMBL/GenBank/DDBJ databases">
        <authorList>
            <person name="Castelo-Branco R."/>
            <person name="Eusebio N."/>
            <person name="Adriana R."/>
            <person name="Vieira A."/>
            <person name="Brugerolle De Fraissinette N."/>
            <person name="Rezende De Castro R."/>
            <person name="Schneider M.P."/>
            <person name="Vasconcelos V."/>
            <person name="Leao P.N."/>
        </authorList>
    </citation>
    <scope>NUCLEOTIDE SEQUENCE</scope>
    <source>
        <strain evidence="2">LEGE 07157</strain>
    </source>
</reference>
<feature type="region of interest" description="Disordered" evidence="1">
    <location>
        <begin position="45"/>
        <end position="77"/>
    </location>
</feature>
<dbReference type="Proteomes" id="UP000654482">
    <property type="component" value="Unassembled WGS sequence"/>
</dbReference>
<evidence type="ECO:0000313" key="2">
    <source>
        <dbReference type="EMBL" id="MBE9117273.1"/>
    </source>
</evidence>
<name>A0A8J7DZD9_9CYAN</name>
<evidence type="ECO:0000313" key="3">
    <source>
        <dbReference type="Proteomes" id="UP000654482"/>
    </source>
</evidence>
<dbReference type="RefSeq" id="WP_194030361.1">
    <property type="nucleotide sequence ID" value="NZ_JADEWZ010000022.1"/>
</dbReference>
<protein>
    <submittedName>
        <fullName evidence="2">Uncharacterized protein</fullName>
    </submittedName>
</protein>
<proteinExistence type="predicted"/>
<dbReference type="EMBL" id="JADEWZ010000022">
    <property type="protein sequence ID" value="MBE9117273.1"/>
    <property type="molecule type" value="Genomic_DNA"/>
</dbReference>
<sequence>MNEETKIWEDPIVAEVRAIREAHARQFNYDLTAIVEDLMQKQRQREAEGVRFVTFPPPGERTQNPSDTSQSNLDETV</sequence>
<comment type="caution">
    <text evidence="2">The sequence shown here is derived from an EMBL/GenBank/DDBJ whole genome shotgun (WGS) entry which is preliminary data.</text>
</comment>
<gene>
    <name evidence="2" type="ORF">IQ249_15335</name>
</gene>
<organism evidence="2 3">
    <name type="scientific">Lusitaniella coriacea LEGE 07157</name>
    <dbReference type="NCBI Taxonomy" id="945747"/>
    <lineage>
        <taxon>Bacteria</taxon>
        <taxon>Bacillati</taxon>
        <taxon>Cyanobacteriota</taxon>
        <taxon>Cyanophyceae</taxon>
        <taxon>Spirulinales</taxon>
        <taxon>Lusitaniellaceae</taxon>
        <taxon>Lusitaniella</taxon>
    </lineage>
</organism>
<keyword evidence="3" id="KW-1185">Reference proteome</keyword>